<gene>
    <name evidence="3" type="ORF">TWF718_002858</name>
</gene>
<dbReference type="AlphaFoldDB" id="A0AAN8RAE0"/>
<keyword evidence="4" id="KW-1185">Reference proteome</keyword>
<dbReference type="GO" id="GO:0003824">
    <property type="term" value="F:catalytic activity"/>
    <property type="evidence" value="ECO:0007669"/>
    <property type="project" value="InterPro"/>
</dbReference>
<sequence>MATANAQQIKLGYGDYSVGLVCALPKELTAATAMLDEIHEDLPRSSTDTNVYTLGSIGPHNIAMACLPKNRIGNVSAATVATNLINRFPAVKFVLMVGIGGGIPSKVRLGDVVVSSPIGKFPGVVQWDIGKAKEGGDFERIGVLNPPPNLLLNTLSKLETRHELGKSQISKYLEEMVQKYPALEAEYLKSESLKDELFQSGYQHVEPEETDKDSDDEEEEDEESEETGCQYCDRSKIVKRKPRGMKVHYGLIASGNVVVKDALLRKKLNKDLDGNVLCIEMEAAGIMFNLPCLVIRGICDYADSHKNDHWQKHAAAVAAAFAKEFLTSLQAEEVKGEKSAQEVIARG</sequence>
<dbReference type="EMBL" id="JAVHNR010000011">
    <property type="protein sequence ID" value="KAK6330661.1"/>
    <property type="molecule type" value="Genomic_DNA"/>
</dbReference>
<organism evidence="3 4">
    <name type="scientific">Orbilia javanica</name>
    <dbReference type="NCBI Taxonomy" id="47235"/>
    <lineage>
        <taxon>Eukaryota</taxon>
        <taxon>Fungi</taxon>
        <taxon>Dikarya</taxon>
        <taxon>Ascomycota</taxon>
        <taxon>Pezizomycotina</taxon>
        <taxon>Orbiliomycetes</taxon>
        <taxon>Orbiliales</taxon>
        <taxon>Orbiliaceae</taxon>
        <taxon>Orbilia</taxon>
    </lineage>
</organism>
<dbReference type="InterPro" id="IPR000845">
    <property type="entry name" value="Nucleoside_phosphorylase_d"/>
</dbReference>
<name>A0AAN8RAE0_9PEZI</name>
<evidence type="ECO:0000259" key="2">
    <source>
        <dbReference type="Pfam" id="PF01048"/>
    </source>
</evidence>
<dbReference type="InterPro" id="IPR035994">
    <property type="entry name" value="Nucleoside_phosphorylase_sf"/>
</dbReference>
<feature type="domain" description="Nucleoside phosphorylase" evidence="2">
    <location>
        <begin position="18"/>
        <end position="325"/>
    </location>
</feature>
<reference evidence="3 4" key="1">
    <citation type="submission" date="2019-10" db="EMBL/GenBank/DDBJ databases">
        <authorList>
            <person name="Palmer J.M."/>
        </authorList>
    </citation>
    <scope>NUCLEOTIDE SEQUENCE [LARGE SCALE GENOMIC DNA]</scope>
    <source>
        <strain evidence="3 4">TWF718</strain>
    </source>
</reference>
<dbReference type="InterPro" id="IPR053137">
    <property type="entry name" value="NLR-like"/>
</dbReference>
<dbReference type="PANTHER" id="PTHR46082">
    <property type="entry name" value="ATP/GTP-BINDING PROTEIN-RELATED"/>
    <property type="match status" value="1"/>
</dbReference>
<protein>
    <recommendedName>
        <fullName evidence="2">Nucleoside phosphorylase domain-containing protein</fullName>
    </recommendedName>
</protein>
<proteinExistence type="predicted"/>
<comment type="caution">
    <text evidence="3">The sequence shown here is derived from an EMBL/GenBank/DDBJ whole genome shotgun (WGS) entry which is preliminary data.</text>
</comment>
<evidence type="ECO:0000256" key="1">
    <source>
        <dbReference type="SAM" id="MobiDB-lite"/>
    </source>
</evidence>
<evidence type="ECO:0000313" key="3">
    <source>
        <dbReference type="EMBL" id="KAK6330661.1"/>
    </source>
</evidence>
<feature type="compositionally biased region" description="Acidic residues" evidence="1">
    <location>
        <begin position="208"/>
        <end position="226"/>
    </location>
</feature>
<dbReference type="PANTHER" id="PTHR46082:SF11">
    <property type="entry name" value="AAA+ ATPASE DOMAIN-CONTAINING PROTEIN-RELATED"/>
    <property type="match status" value="1"/>
</dbReference>
<dbReference type="GO" id="GO:0009116">
    <property type="term" value="P:nucleoside metabolic process"/>
    <property type="evidence" value="ECO:0007669"/>
    <property type="project" value="InterPro"/>
</dbReference>
<accession>A0AAN8RAE0</accession>
<dbReference type="Proteomes" id="UP001313282">
    <property type="component" value="Unassembled WGS sequence"/>
</dbReference>
<evidence type="ECO:0000313" key="4">
    <source>
        <dbReference type="Proteomes" id="UP001313282"/>
    </source>
</evidence>
<dbReference type="Gene3D" id="3.40.50.1580">
    <property type="entry name" value="Nucleoside phosphorylase domain"/>
    <property type="match status" value="1"/>
</dbReference>
<dbReference type="SUPFAM" id="SSF53167">
    <property type="entry name" value="Purine and uridine phosphorylases"/>
    <property type="match status" value="1"/>
</dbReference>
<feature type="region of interest" description="Disordered" evidence="1">
    <location>
        <begin position="200"/>
        <end position="228"/>
    </location>
</feature>
<dbReference type="Pfam" id="PF01048">
    <property type="entry name" value="PNP_UDP_1"/>
    <property type="match status" value="1"/>
</dbReference>